<dbReference type="SUPFAM" id="SSF49899">
    <property type="entry name" value="Concanavalin A-like lectins/glucanases"/>
    <property type="match status" value="1"/>
</dbReference>
<dbReference type="PANTHER" id="PTHR24106">
    <property type="entry name" value="NACHT, LRR AND CARD DOMAINS-CONTAINING"/>
    <property type="match status" value="1"/>
</dbReference>
<evidence type="ECO:0000313" key="10">
    <source>
        <dbReference type="EMBL" id="KAK7882672.1"/>
    </source>
</evidence>
<evidence type="ECO:0000259" key="8">
    <source>
        <dbReference type="PROSITE" id="PS50188"/>
    </source>
</evidence>
<dbReference type="Gene3D" id="2.60.120.920">
    <property type="match status" value="1"/>
</dbReference>
<dbReference type="Proteomes" id="UP001460270">
    <property type="component" value="Unassembled WGS sequence"/>
</dbReference>
<feature type="compositionally biased region" description="Polar residues" evidence="7">
    <location>
        <begin position="73"/>
        <end position="89"/>
    </location>
</feature>
<comment type="caution">
    <text evidence="10">The sequence shown here is derived from an EMBL/GenBank/DDBJ whole genome shotgun (WGS) entry which is preliminary data.</text>
</comment>
<keyword evidence="5" id="KW-0547">Nucleotide-binding</keyword>
<dbReference type="SMART" id="SM00368">
    <property type="entry name" value="LRR_RI"/>
    <property type="match status" value="2"/>
</dbReference>
<dbReference type="InterPro" id="IPR032675">
    <property type="entry name" value="LRR_dom_sf"/>
</dbReference>
<dbReference type="Gene3D" id="3.80.10.10">
    <property type="entry name" value="Ribonuclease Inhibitor"/>
    <property type="match status" value="1"/>
</dbReference>
<feature type="compositionally biased region" description="Basic and acidic residues" evidence="7">
    <location>
        <begin position="109"/>
        <end position="137"/>
    </location>
</feature>
<organism evidence="10 11">
    <name type="scientific">Mugilogobius chulae</name>
    <name type="common">yellowstripe goby</name>
    <dbReference type="NCBI Taxonomy" id="88201"/>
    <lineage>
        <taxon>Eukaryota</taxon>
        <taxon>Metazoa</taxon>
        <taxon>Chordata</taxon>
        <taxon>Craniata</taxon>
        <taxon>Vertebrata</taxon>
        <taxon>Euteleostomi</taxon>
        <taxon>Actinopterygii</taxon>
        <taxon>Neopterygii</taxon>
        <taxon>Teleostei</taxon>
        <taxon>Neoteleostei</taxon>
        <taxon>Acanthomorphata</taxon>
        <taxon>Gobiaria</taxon>
        <taxon>Gobiiformes</taxon>
        <taxon>Gobioidei</taxon>
        <taxon>Gobiidae</taxon>
        <taxon>Gobionellinae</taxon>
        <taxon>Mugilogobius</taxon>
    </lineage>
</organism>
<evidence type="ECO:0000256" key="7">
    <source>
        <dbReference type="SAM" id="MobiDB-lite"/>
    </source>
</evidence>
<accession>A0AAW0MU75</accession>
<keyword evidence="11" id="KW-1185">Reference proteome</keyword>
<evidence type="ECO:0000256" key="2">
    <source>
        <dbReference type="ARBA" id="ARBA00022490"/>
    </source>
</evidence>
<dbReference type="AlphaFoldDB" id="A0AAW0MU75"/>
<dbReference type="InterPro" id="IPR043136">
    <property type="entry name" value="B30.2/SPRY_sf"/>
</dbReference>
<feature type="domain" description="NACHT" evidence="9">
    <location>
        <begin position="313"/>
        <end position="450"/>
    </location>
</feature>
<proteinExistence type="predicted"/>
<dbReference type="InterPro" id="IPR027417">
    <property type="entry name" value="P-loop_NTPase"/>
</dbReference>
<sequence>MDVSEDENTGSPNHRDRSALTTTAYLNVPDFTEAIAKASYSDVQELLQCSFKSLFTDMNFEKKQEPPKKQRSSTDALDGSSQLSTGQSLDTKHESEEAHSFDGNRVSFKSHDSMDAPKTKFQEHPPGQEEESKSKDDLDSLFQVVKERMLGYVKIELNRLHKVLISEYPECLTVNHVTEEQKTKTEAVLNLTLDFLRDMKRHDVVEQLQTRRYFNCCQKKLKYKIYTELHIIEGGAKDVNLEHEVRLKHSEMSQNYQTNRNCSRKQDEPETIISCEDIFKHSTQNSQKPMRDELTEGGSPIREEPTEEHRPVRTILTKGVAGIGKTVLTQKFSLDWAEGRTNQDIQLLFPFTFRALNVLRDKSFSLKELIRHFFGDPNQTGHGVFEQFHTLNVAFILDGLDECRLNLDFSRAPDVSDLFVSVPVEVLLVNLIRGNLLPTARLWITTRPAAASQIPDQYVSMVTEVRGFTDAQKDQYFRIKFRDEAEAVISHIKTCKSLYIMCHMPMFCWITATVLEYVLKSSPGSDLPRTLTQLYVHFLVVQAKVSHVKYDGGCELDRAWTPERKRMVEGLGRLAFEQLQKGNLIFYESDLKDSDINVSLAAVYSGVFTQVFREEPGLYQDRVYCFIHLSVQEFMAALYVHQTFLSTGFNLLCTKSKRDSLRKMSVKLKHLHRTAIDQALDSPNGHLDLFLRFLLGLSLPDNQRMLHGLLSGTGCTTSHLQDTAEYIKTKIQESECADKSLNLFHCLNELNDRSLLDQVQQCLSSGGLSRGKGLSPAQCLSSCNLSGRSCVALSSVLSSPSSLTHLDLSNNPLKDTGIQKLCEGLKSTHCRLEQLRGCVFLASALMTNPSHLKELDLSYNHPGPQGAHFLQALQTDPLYRLETLRLEPGGAHCLKLGPRRYFCSLSLDPNTAHPNLQLSNDNTAATCVSFEQDYPDLPDRFDHWHQLLCTQALPERCYWEVQWSGEVYISVAYKKIAAKEKPTIPFLDLTNSGFTFWSDKHRIHLLNVTPSCFGRIGVYVDWPASCISFYKVSSDNLTNLYTCKTTFTEPLVPGFSLLTVDSSVMLCDLVNR</sequence>
<dbReference type="Gene3D" id="3.40.50.300">
    <property type="entry name" value="P-loop containing nucleotide triphosphate hydrolases"/>
    <property type="match status" value="1"/>
</dbReference>
<feature type="region of interest" description="Disordered" evidence="7">
    <location>
        <begin position="61"/>
        <end position="137"/>
    </location>
</feature>
<reference evidence="11" key="1">
    <citation type="submission" date="2024-04" db="EMBL/GenBank/DDBJ databases">
        <title>Salinicola lusitanus LLJ914,a marine bacterium isolated from the Okinawa Trough.</title>
        <authorList>
            <person name="Li J."/>
        </authorList>
    </citation>
    <scope>NUCLEOTIDE SEQUENCE [LARGE SCALE GENOMIC DNA]</scope>
</reference>
<dbReference type="InterPro" id="IPR051261">
    <property type="entry name" value="NLR"/>
</dbReference>
<dbReference type="Pfam" id="PF13516">
    <property type="entry name" value="LRR_6"/>
    <property type="match status" value="2"/>
</dbReference>
<dbReference type="Pfam" id="PF14484">
    <property type="entry name" value="FISNA"/>
    <property type="match status" value="1"/>
</dbReference>
<evidence type="ECO:0000256" key="3">
    <source>
        <dbReference type="ARBA" id="ARBA00022614"/>
    </source>
</evidence>
<protein>
    <submittedName>
        <fullName evidence="10">Uncharacterized protein</fullName>
    </submittedName>
</protein>
<evidence type="ECO:0000256" key="4">
    <source>
        <dbReference type="ARBA" id="ARBA00022737"/>
    </source>
</evidence>
<dbReference type="PROSITE" id="PS51450">
    <property type="entry name" value="LRR"/>
    <property type="match status" value="1"/>
</dbReference>
<feature type="domain" description="B30.2/SPRY" evidence="8">
    <location>
        <begin position="884"/>
        <end position="1072"/>
    </location>
</feature>
<dbReference type="SMART" id="SM00589">
    <property type="entry name" value="PRY"/>
    <property type="match status" value="1"/>
</dbReference>
<dbReference type="InterPro" id="IPR001870">
    <property type="entry name" value="B30.2/SPRY"/>
</dbReference>
<keyword evidence="2" id="KW-0963">Cytoplasm</keyword>
<feature type="region of interest" description="Disordered" evidence="7">
    <location>
        <begin position="283"/>
        <end position="309"/>
    </location>
</feature>
<comment type="subcellular location">
    <subcellularLocation>
        <location evidence="1">Cytoplasm</location>
    </subcellularLocation>
</comment>
<evidence type="ECO:0000259" key="9">
    <source>
        <dbReference type="PROSITE" id="PS50837"/>
    </source>
</evidence>
<dbReference type="InterPro" id="IPR001611">
    <property type="entry name" value="Leu-rich_rpt"/>
</dbReference>
<dbReference type="Pfam" id="PF17779">
    <property type="entry name" value="WHD_NOD2"/>
    <property type="match status" value="1"/>
</dbReference>
<gene>
    <name evidence="10" type="ORF">WMY93_028846</name>
</gene>
<dbReference type="SMART" id="SM01288">
    <property type="entry name" value="FISNA"/>
    <property type="match status" value="1"/>
</dbReference>
<dbReference type="Pfam" id="PF05729">
    <property type="entry name" value="NACHT"/>
    <property type="match status" value="1"/>
</dbReference>
<dbReference type="InterPro" id="IPR029495">
    <property type="entry name" value="NACHT-assoc"/>
</dbReference>
<evidence type="ECO:0000256" key="6">
    <source>
        <dbReference type="ARBA" id="ARBA00022840"/>
    </source>
</evidence>
<feature type="compositionally biased region" description="Basic and acidic residues" evidence="7">
    <location>
        <begin position="90"/>
        <end position="102"/>
    </location>
</feature>
<keyword evidence="3" id="KW-0433">Leucine-rich repeat</keyword>
<dbReference type="SUPFAM" id="SSF52047">
    <property type="entry name" value="RNI-like"/>
    <property type="match status" value="1"/>
</dbReference>
<dbReference type="PROSITE" id="PS50188">
    <property type="entry name" value="B302_SPRY"/>
    <property type="match status" value="1"/>
</dbReference>
<keyword evidence="6" id="KW-0067">ATP-binding</keyword>
<dbReference type="InterPro" id="IPR041267">
    <property type="entry name" value="NLRP_HD2"/>
</dbReference>
<dbReference type="InterPro" id="IPR003879">
    <property type="entry name" value="Butyrophylin_SPRY"/>
</dbReference>
<dbReference type="GO" id="GO:0005524">
    <property type="term" value="F:ATP binding"/>
    <property type="evidence" value="ECO:0007669"/>
    <property type="project" value="UniProtKB-KW"/>
</dbReference>
<dbReference type="Pfam" id="PF13765">
    <property type="entry name" value="PRY"/>
    <property type="match status" value="1"/>
</dbReference>
<dbReference type="InterPro" id="IPR041075">
    <property type="entry name" value="NOD1/2_WH"/>
</dbReference>
<dbReference type="InterPro" id="IPR013320">
    <property type="entry name" value="ConA-like_dom_sf"/>
</dbReference>
<dbReference type="PROSITE" id="PS50837">
    <property type="entry name" value="NACHT"/>
    <property type="match status" value="1"/>
</dbReference>
<dbReference type="PRINTS" id="PR01407">
    <property type="entry name" value="BUTYPHLNCDUF"/>
</dbReference>
<evidence type="ECO:0000313" key="11">
    <source>
        <dbReference type="Proteomes" id="UP001460270"/>
    </source>
</evidence>
<dbReference type="Pfam" id="PF17776">
    <property type="entry name" value="NLRC4_HD2"/>
    <property type="match status" value="1"/>
</dbReference>
<keyword evidence="4" id="KW-0677">Repeat</keyword>
<dbReference type="GO" id="GO:0005737">
    <property type="term" value="C:cytoplasm"/>
    <property type="evidence" value="ECO:0007669"/>
    <property type="project" value="UniProtKB-SubCell"/>
</dbReference>
<feature type="region of interest" description="Disordered" evidence="7">
    <location>
        <begin position="1"/>
        <end position="21"/>
    </location>
</feature>
<dbReference type="InterPro" id="IPR007111">
    <property type="entry name" value="NACHT_NTPase"/>
</dbReference>
<dbReference type="InterPro" id="IPR006574">
    <property type="entry name" value="PRY"/>
</dbReference>
<name>A0AAW0MU75_9GOBI</name>
<evidence type="ECO:0000256" key="1">
    <source>
        <dbReference type="ARBA" id="ARBA00004496"/>
    </source>
</evidence>
<evidence type="ECO:0000256" key="5">
    <source>
        <dbReference type="ARBA" id="ARBA00022741"/>
    </source>
</evidence>
<dbReference type="EMBL" id="JBBPFD010000021">
    <property type="protein sequence ID" value="KAK7882672.1"/>
    <property type="molecule type" value="Genomic_DNA"/>
</dbReference>